<feature type="transmembrane region" description="Helical" evidence="6">
    <location>
        <begin position="298"/>
        <end position="320"/>
    </location>
</feature>
<organism evidence="7 8">
    <name type="scientific">Chlorobium phaeobacteroides (strain DSM 266 / SMG 266 / 2430)</name>
    <dbReference type="NCBI Taxonomy" id="290317"/>
    <lineage>
        <taxon>Bacteria</taxon>
        <taxon>Pseudomonadati</taxon>
        <taxon>Chlorobiota</taxon>
        <taxon>Chlorobiia</taxon>
        <taxon>Chlorobiales</taxon>
        <taxon>Chlorobiaceae</taxon>
        <taxon>Chlorobium/Pelodictyon group</taxon>
        <taxon>Chlorobium</taxon>
    </lineage>
</organism>
<comment type="subcellular location">
    <subcellularLocation>
        <location evidence="1">Cell membrane</location>
        <topology evidence="1">Multi-pass membrane protein</topology>
    </subcellularLocation>
</comment>
<dbReference type="RefSeq" id="WP_011745350.1">
    <property type="nucleotide sequence ID" value="NC_008639.1"/>
</dbReference>
<keyword evidence="8" id="KW-1185">Reference proteome</keyword>
<dbReference type="EMBL" id="CP000492">
    <property type="protein sequence ID" value="ABL65538.1"/>
    <property type="molecule type" value="Genomic_DNA"/>
</dbReference>
<feature type="transmembrane region" description="Helical" evidence="6">
    <location>
        <begin position="12"/>
        <end position="29"/>
    </location>
</feature>
<feature type="transmembrane region" description="Helical" evidence="6">
    <location>
        <begin position="237"/>
        <end position="259"/>
    </location>
</feature>
<name>A1BGL1_CHLPD</name>
<dbReference type="HOGENOM" id="CLU_782323_0_0_10"/>
<proteinExistence type="predicted"/>
<evidence type="ECO:0000313" key="7">
    <source>
        <dbReference type="EMBL" id="ABL65538.1"/>
    </source>
</evidence>
<evidence type="ECO:0000256" key="1">
    <source>
        <dbReference type="ARBA" id="ARBA00004651"/>
    </source>
</evidence>
<accession>A1BGL1</accession>
<evidence type="ECO:0000256" key="3">
    <source>
        <dbReference type="ARBA" id="ARBA00022692"/>
    </source>
</evidence>
<dbReference type="STRING" id="290317.Cpha266_1516"/>
<evidence type="ECO:0000256" key="6">
    <source>
        <dbReference type="SAM" id="Phobius"/>
    </source>
</evidence>
<evidence type="ECO:0000256" key="5">
    <source>
        <dbReference type="ARBA" id="ARBA00023136"/>
    </source>
</evidence>
<feature type="transmembrane region" description="Helical" evidence="6">
    <location>
        <begin position="327"/>
        <end position="344"/>
    </location>
</feature>
<dbReference type="eggNOG" id="COG0392">
    <property type="taxonomic scope" value="Bacteria"/>
</dbReference>
<keyword evidence="2" id="KW-1003">Cell membrane</keyword>
<sequence length="353" mass="38450">MIVDAKKKQSSWAGYAGIVLGVVLLVFLFRRVDFRHSLELVSSIGISSLLVFLPFLGLHLIETSAWIKVFPPSVKRPAFFPLFKIQVIAETVSMTLPAGIAVGEPLRPFLCNRFLGIAVPSAVASVAVRKLLLGAAQGLFTVIGAVAGFGLLQDISRSILGFSGLGVIVLSAGVVVTIAFLFFLVLLINGNAAAHLHGVLMLVPFRKVREWLLEKESGFTKTDTELKSYRGPAAARLLLALVYYVSAWMLLAVESYIILRLLGVDISFQQVLAFDTALAMLRSLFFFIPSGIGIQDLGYLAFFQAIGIPDFAAYGGAFVLLRRFKEIVWYGLGYLIMFISGVHLNDASKVSNE</sequence>
<dbReference type="GO" id="GO:0005886">
    <property type="term" value="C:plasma membrane"/>
    <property type="evidence" value="ECO:0007669"/>
    <property type="project" value="UniProtKB-SubCell"/>
</dbReference>
<dbReference type="PANTHER" id="PTHR39087">
    <property type="entry name" value="UPF0104 MEMBRANE PROTEIN MJ1595"/>
    <property type="match status" value="1"/>
</dbReference>
<evidence type="ECO:0000256" key="4">
    <source>
        <dbReference type="ARBA" id="ARBA00022989"/>
    </source>
</evidence>
<feature type="transmembrane region" description="Helical" evidence="6">
    <location>
        <begin position="41"/>
        <end position="61"/>
    </location>
</feature>
<dbReference type="AlphaFoldDB" id="A1BGL1"/>
<dbReference type="PANTHER" id="PTHR39087:SF2">
    <property type="entry name" value="UPF0104 MEMBRANE PROTEIN MJ1595"/>
    <property type="match status" value="1"/>
</dbReference>
<feature type="transmembrane region" description="Helical" evidence="6">
    <location>
        <begin position="159"/>
        <end position="188"/>
    </location>
</feature>
<dbReference type="Pfam" id="PF03706">
    <property type="entry name" value="LPG_synthase_TM"/>
    <property type="match status" value="1"/>
</dbReference>
<keyword evidence="5 6" id="KW-0472">Membrane</keyword>
<protein>
    <submittedName>
        <fullName evidence="7">Uncharacterized protein</fullName>
    </submittedName>
</protein>
<gene>
    <name evidence="7" type="ordered locus">Cpha266_1516</name>
</gene>
<dbReference type="Proteomes" id="UP000008701">
    <property type="component" value="Chromosome"/>
</dbReference>
<evidence type="ECO:0000313" key="8">
    <source>
        <dbReference type="Proteomes" id="UP000008701"/>
    </source>
</evidence>
<evidence type="ECO:0000256" key="2">
    <source>
        <dbReference type="ARBA" id="ARBA00022475"/>
    </source>
</evidence>
<feature type="transmembrane region" description="Helical" evidence="6">
    <location>
        <begin position="134"/>
        <end position="152"/>
    </location>
</feature>
<keyword evidence="4 6" id="KW-1133">Transmembrane helix</keyword>
<dbReference type="InterPro" id="IPR022791">
    <property type="entry name" value="L-PG_synthase/AglD"/>
</dbReference>
<reference evidence="7 8" key="1">
    <citation type="submission" date="2006-12" db="EMBL/GenBank/DDBJ databases">
        <title>Complete sequence of Chlorobium phaeobacteroides DSM 266.</title>
        <authorList>
            <consortium name="US DOE Joint Genome Institute"/>
            <person name="Copeland A."/>
            <person name="Lucas S."/>
            <person name="Lapidus A."/>
            <person name="Barry K."/>
            <person name="Detter J.C."/>
            <person name="Glavina del Rio T."/>
            <person name="Hammon N."/>
            <person name="Israni S."/>
            <person name="Pitluck S."/>
            <person name="Goltsman E."/>
            <person name="Schmutz J."/>
            <person name="Larimer F."/>
            <person name="Land M."/>
            <person name="Hauser L."/>
            <person name="Mikhailova N."/>
            <person name="Li T."/>
            <person name="Overmann J."/>
            <person name="Bryant D.A."/>
            <person name="Richardson P."/>
        </authorList>
    </citation>
    <scope>NUCLEOTIDE SEQUENCE [LARGE SCALE GENOMIC DNA]</scope>
    <source>
        <strain evidence="7 8">DSM 266</strain>
    </source>
</reference>
<keyword evidence="3 6" id="KW-0812">Transmembrane</keyword>
<dbReference type="KEGG" id="cph:Cpha266_1516"/>